<name>A0A2M8F3Z0_9BACT</name>
<evidence type="ECO:0000313" key="3">
    <source>
        <dbReference type="Proteomes" id="UP000231383"/>
    </source>
</evidence>
<feature type="transmembrane region" description="Helical" evidence="1">
    <location>
        <begin position="59"/>
        <end position="89"/>
    </location>
</feature>
<sequence>MFPNKLITINEDSVNLGILFLFLLIVYVAVYWGMLKYLKEVYQEILKNLESEDRNKIISVVYIVLVKWRLTVVYGAILIFLLVVALNVLKNIFVN</sequence>
<organism evidence="2 3">
    <name type="scientific">Candidatus Roizmanbacteria bacterium CG_4_9_14_0_2_um_filter_39_13</name>
    <dbReference type="NCBI Taxonomy" id="1974839"/>
    <lineage>
        <taxon>Bacteria</taxon>
        <taxon>Candidatus Roizmaniibacteriota</taxon>
    </lineage>
</organism>
<evidence type="ECO:0000313" key="2">
    <source>
        <dbReference type="EMBL" id="PJC34009.1"/>
    </source>
</evidence>
<comment type="caution">
    <text evidence="2">The sequence shown here is derived from an EMBL/GenBank/DDBJ whole genome shotgun (WGS) entry which is preliminary data.</text>
</comment>
<keyword evidence="1" id="KW-0812">Transmembrane</keyword>
<keyword evidence="1" id="KW-0472">Membrane</keyword>
<gene>
    <name evidence="2" type="ORF">CO051_00575</name>
</gene>
<dbReference type="EMBL" id="PFSC01000016">
    <property type="protein sequence ID" value="PJC34009.1"/>
    <property type="molecule type" value="Genomic_DNA"/>
</dbReference>
<proteinExistence type="predicted"/>
<keyword evidence="1" id="KW-1133">Transmembrane helix</keyword>
<evidence type="ECO:0000256" key="1">
    <source>
        <dbReference type="SAM" id="Phobius"/>
    </source>
</evidence>
<feature type="transmembrane region" description="Helical" evidence="1">
    <location>
        <begin position="16"/>
        <end position="38"/>
    </location>
</feature>
<dbReference type="AlphaFoldDB" id="A0A2M8F3Z0"/>
<reference evidence="3" key="1">
    <citation type="submission" date="2017-09" db="EMBL/GenBank/DDBJ databases">
        <title>Depth-based differentiation of microbial function through sediment-hosted aquifers and enrichment of novel symbionts in the deep terrestrial subsurface.</title>
        <authorList>
            <person name="Probst A.J."/>
            <person name="Ladd B."/>
            <person name="Jarett J.K."/>
            <person name="Geller-Mcgrath D.E."/>
            <person name="Sieber C.M.K."/>
            <person name="Emerson J.B."/>
            <person name="Anantharaman K."/>
            <person name="Thomas B.C."/>
            <person name="Malmstrom R."/>
            <person name="Stieglmeier M."/>
            <person name="Klingl A."/>
            <person name="Woyke T."/>
            <person name="Ryan C.M."/>
            <person name="Banfield J.F."/>
        </authorList>
    </citation>
    <scope>NUCLEOTIDE SEQUENCE [LARGE SCALE GENOMIC DNA]</scope>
</reference>
<dbReference type="Proteomes" id="UP000231383">
    <property type="component" value="Unassembled WGS sequence"/>
</dbReference>
<protein>
    <submittedName>
        <fullName evidence="2">Uncharacterized protein</fullName>
    </submittedName>
</protein>
<accession>A0A2M8F3Z0</accession>